<accession>A0ABD5WUW1</accession>
<dbReference type="InterPro" id="IPR055768">
    <property type="entry name" value="DUF7344"/>
</dbReference>
<reference evidence="2 3" key="1">
    <citation type="journal article" date="2019" name="Int. J. Syst. Evol. Microbiol.">
        <title>The Global Catalogue of Microorganisms (GCM) 10K type strain sequencing project: providing services to taxonomists for standard genome sequencing and annotation.</title>
        <authorList>
            <consortium name="The Broad Institute Genomics Platform"/>
            <consortium name="The Broad Institute Genome Sequencing Center for Infectious Disease"/>
            <person name="Wu L."/>
            <person name="Ma J."/>
        </authorList>
    </citation>
    <scope>NUCLEOTIDE SEQUENCE [LARGE SCALE GENOMIC DNA]</scope>
    <source>
        <strain evidence="2 3">DT55</strain>
    </source>
</reference>
<gene>
    <name evidence="2" type="ORF">ACFQKD_03085</name>
</gene>
<comment type="caution">
    <text evidence="2">The sequence shown here is derived from an EMBL/GenBank/DDBJ whole genome shotgun (WGS) entry which is preliminary data.</text>
</comment>
<keyword evidence="3" id="KW-1185">Reference proteome</keyword>
<evidence type="ECO:0000313" key="2">
    <source>
        <dbReference type="EMBL" id="MFC7096278.1"/>
    </source>
</evidence>
<dbReference type="Proteomes" id="UP001596388">
    <property type="component" value="Unassembled WGS sequence"/>
</dbReference>
<organism evidence="2 3">
    <name type="scientific">Halobaculum marinum</name>
    <dbReference type="NCBI Taxonomy" id="3031996"/>
    <lineage>
        <taxon>Archaea</taxon>
        <taxon>Methanobacteriati</taxon>
        <taxon>Methanobacteriota</taxon>
        <taxon>Stenosarchaea group</taxon>
        <taxon>Halobacteria</taxon>
        <taxon>Halobacteriales</taxon>
        <taxon>Haloferacaceae</taxon>
        <taxon>Halobaculum</taxon>
    </lineage>
</organism>
<name>A0ABD5WUW1_9EURY</name>
<dbReference type="EMBL" id="JBHTAG010000002">
    <property type="protein sequence ID" value="MFC7096278.1"/>
    <property type="molecule type" value="Genomic_DNA"/>
</dbReference>
<dbReference type="AlphaFoldDB" id="A0ABD5WUW1"/>
<dbReference type="Pfam" id="PF24035">
    <property type="entry name" value="DUF7344"/>
    <property type="match status" value="1"/>
</dbReference>
<dbReference type="RefSeq" id="WP_276239248.1">
    <property type="nucleotide sequence ID" value="NZ_CP119989.1"/>
</dbReference>
<evidence type="ECO:0000313" key="3">
    <source>
        <dbReference type="Proteomes" id="UP001596388"/>
    </source>
</evidence>
<proteinExistence type="predicted"/>
<sequence length="112" mass="13205">MQPQQNTGTLGDYFTVLSDGHRRRLLVALMQSNPRDESELHSESVVDELTDEDDQFLRHRLHHVHLPKLNAAGFISWDRERDVITRGPRFDEIRPLLRLMERHADELPDDWP</sequence>
<feature type="domain" description="DUF7344" evidence="1">
    <location>
        <begin position="14"/>
        <end position="85"/>
    </location>
</feature>
<evidence type="ECO:0000259" key="1">
    <source>
        <dbReference type="Pfam" id="PF24035"/>
    </source>
</evidence>
<dbReference type="Gene3D" id="1.10.10.10">
    <property type="entry name" value="Winged helix-like DNA-binding domain superfamily/Winged helix DNA-binding domain"/>
    <property type="match status" value="1"/>
</dbReference>
<protein>
    <submittedName>
        <fullName evidence="2">ArsR family transcriptional regulator</fullName>
    </submittedName>
</protein>
<dbReference type="GeneID" id="79269836"/>
<dbReference type="InterPro" id="IPR036388">
    <property type="entry name" value="WH-like_DNA-bd_sf"/>
</dbReference>